<accession>A0ABW7RU55</accession>
<evidence type="ECO:0000313" key="2">
    <source>
        <dbReference type="EMBL" id="MFH8589840.1"/>
    </source>
</evidence>
<sequence length="135" mass="15258">MTPALDERQRIRAAMERILSHSPQHSNGALTIVALAQEAQVPHNALTQRHLDLKNEFYERVKERGATPDAEARLRTTIVKLKKTIASKNQELDRFRADVPALVRVVNQLTLENQQLREQLDVAAANVIPLPGRRT</sequence>
<feature type="coiled-coil region" evidence="1">
    <location>
        <begin position="78"/>
        <end position="126"/>
    </location>
</feature>
<protein>
    <recommendedName>
        <fullName evidence="4">Transposase</fullName>
    </recommendedName>
</protein>
<evidence type="ECO:0008006" key="4">
    <source>
        <dbReference type="Google" id="ProtNLM"/>
    </source>
</evidence>
<keyword evidence="3" id="KW-1185">Reference proteome</keyword>
<organism evidence="2 3">
    <name type="scientific">Streptomyces celluloflavus</name>
    <dbReference type="NCBI Taxonomy" id="58344"/>
    <lineage>
        <taxon>Bacteria</taxon>
        <taxon>Bacillati</taxon>
        <taxon>Actinomycetota</taxon>
        <taxon>Actinomycetes</taxon>
        <taxon>Kitasatosporales</taxon>
        <taxon>Streptomycetaceae</taxon>
        <taxon>Streptomyces</taxon>
    </lineage>
</organism>
<dbReference type="RefSeq" id="WP_367429053.1">
    <property type="nucleotide sequence ID" value="NZ_CP108413.1"/>
</dbReference>
<proteinExistence type="predicted"/>
<reference evidence="2 3" key="1">
    <citation type="submission" date="2024-10" db="EMBL/GenBank/DDBJ databases">
        <title>The Natural Products Discovery Center: Release of the First 8490 Sequenced Strains for Exploring Actinobacteria Biosynthetic Diversity.</title>
        <authorList>
            <person name="Kalkreuter E."/>
            <person name="Kautsar S.A."/>
            <person name="Yang D."/>
            <person name="Bader C.D."/>
            <person name="Teijaro C.N."/>
            <person name="Fluegel L."/>
            <person name="Davis C.M."/>
            <person name="Simpson J.R."/>
            <person name="Lauterbach L."/>
            <person name="Steele A.D."/>
            <person name="Gui C."/>
            <person name="Meng S."/>
            <person name="Li G."/>
            <person name="Viehrig K."/>
            <person name="Ye F."/>
            <person name="Su P."/>
            <person name="Kiefer A.F."/>
            <person name="Nichols A."/>
            <person name="Cepeda A.J."/>
            <person name="Yan W."/>
            <person name="Fan B."/>
            <person name="Jiang Y."/>
            <person name="Adhikari A."/>
            <person name="Zheng C.-J."/>
            <person name="Schuster L."/>
            <person name="Cowan T.M."/>
            <person name="Smanski M.J."/>
            <person name="Chevrette M.G."/>
            <person name="De Carvalho L.P.S."/>
            <person name="Shen B."/>
        </authorList>
    </citation>
    <scope>NUCLEOTIDE SEQUENCE [LARGE SCALE GENOMIC DNA]</scope>
    <source>
        <strain evidence="2 3">NPDC018013</strain>
    </source>
</reference>
<name>A0ABW7RU55_9ACTN</name>
<evidence type="ECO:0000313" key="3">
    <source>
        <dbReference type="Proteomes" id="UP001610990"/>
    </source>
</evidence>
<keyword evidence="1" id="KW-0175">Coiled coil</keyword>
<gene>
    <name evidence="2" type="ORF">ACH4GP_36635</name>
</gene>
<comment type="caution">
    <text evidence="2">The sequence shown here is derived from an EMBL/GenBank/DDBJ whole genome shotgun (WGS) entry which is preliminary data.</text>
</comment>
<dbReference type="EMBL" id="JBIRGH010000037">
    <property type="protein sequence ID" value="MFH8589840.1"/>
    <property type="molecule type" value="Genomic_DNA"/>
</dbReference>
<dbReference type="Proteomes" id="UP001610990">
    <property type="component" value="Unassembled WGS sequence"/>
</dbReference>
<evidence type="ECO:0000256" key="1">
    <source>
        <dbReference type="SAM" id="Coils"/>
    </source>
</evidence>